<feature type="compositionally biased region" description="Basic residues" evidence="1">
    <location>
        <begin position="10"/>
        <end position="32"/>
    </location>
</feature>
<name>A0A914IAN9_GLORO</name>
<keyword evidence="2" id="KW-1185">Reference proteome</keyword>
<organism evidence="2 3">
    <name type="scientific">Globodera rostochiensis</name>
    <name type="common">Golden nematode worm</name>
    <name type="synonym">Heterodera rostochiensis</name>
    <dbReference type="NCBI Taxonomy" id="31243"/>
    <lineage>
        <taxon>Eukaryota</taxon>
        <taxon>Metazoa</taxon>
        <taxon>Ecdysozoa</taxon>
        <taxon>Nematoda</taxon>
        <taxon>Chromadorea</taxon>
        <taxon>Rhabditida</taxon>
        <taxon>Tylenchina</taxon>
        <taxon>Tylenchomorpha</taxon>
        <taxon>Tylenchoidea</taxon>
        <taxon>Heteroderidae</taxon>
        <taxon>Heteroderinae</taxon>
        <taxon>Globodera</taxon>
    </lineage>
</organism>
<sequence>MAKASDAARARRAKAARRDAKRRRAARGRAGHTIKASQRERCMVCMTNVSSITRMTMGCVHEFHRRDEHSIKQKQLYYV</sequence>
<evidence type="ECO:0000313" key="2">
    <source>
        <dbReference type="Proteomes" id="UP000887572"/>
    </source>
</evidence>
<evidence type="ECO:0000313" key="3">
    <source>
        <dbReference type="WBParaSite" id="Gr19_v10_g8434.t1"/>
    </source>
</evidence>
<feature type="region of interest" description="Disordered" evidence="1">
    <location>
        <begin position="1"/>
        <end position="34"/>
    </location>
</feature>
<reference evidence="3" key="1">
    <citation type="submission" date="2022-11" db="UniProtKB">
        <authorList>
            <consortium name="WormBaseParasite"/>
        </authorList>
    </citation>
    <scope>IDENTIFICATION</scope>
</reference>
<dbReference type="AlphaFoldDB" id="A0A914IAN9"/>
<evidence type="ECO:0000256" key="1">
    <source>
        <dbReference type="SAM" id="MobiDB-lite"/>
    </source>
</evidence>
<protein>
    <submittedName>
        <fullName evidence="3">Uncharacterized protein</fullName>
    </submittedName>
</protein>
<dbReference type="WBParaSite" id="Gr19_v10_g8434.t1">
    <property type="protein sequence ID" value="Gr19_v10_g8434.t1"/>
    <property type="gene ID" value="Gr19_v10_g8434"/>
</dbReference>
<proteinExistence type="predicted"/>
<accession>A0A914IAN9</accession>
<dbReference type="Proteomes" id="UP000887572">
    <property type="component" value="Unplaced"/>
</dbReference>